<feature type="domain" description="Putative auto-transporter adhesin head GIN" evidence="1">
    <location>
        <begin position="92"/>
        <end position="272"/>
    </location>
</feature>
<dbReference type="EMBL" id="LAZR01000021">
    <property type="protein sequence ID" value="KKO04752.1"/>
    <property type="molecule type" value="Genomic_DNA"/>
</dbReference>
<gene>
    <name evidence="2" type="ORF">LCGC14_0080630</name>
</gene>
<dbReference type="InterPro" id="IPR021255">
    <property type="entry name" value="DUF2807"/>
</dbReference>
<protein>
    <recommendedName>
        <fullName evidence="1">Putative auto-transporter adhesin head GIN domain-containing protein</fullName>
    </recommendedName>
</protein>
<name>A0A0F9XZ58_9ZZZZ</name>
<dbReference type="Gene3D" id="2.160.20.120">
    <property type="match status" value="1"/>
</dbReference>
<sequence length="289" mass="31518">MNACSSGFFEYFLADSTCIDNTLLKYFYILKVDQPPPFISNRYPFVVFPNLYLNFALLNSQRYMKSFVLFALIICFSLTSIAQNNVTIPLEEFTELRVYDRISVTLVKGEENKIEIAVENKKDISITENDGRLRLKMCSGESVLNSILSIKLFYTEALAVIDANKNSRIISTGLVIGTELVIEAQDASTITLNIAYNDITAKSTSGSEIKLSGTSGSQYVTINTGGKLLNKGLKTKSSTVIVLSGGNAEVYASEAVIAKVKAGGSITVYGNPKSVDKDDTFGGKIAIPE</sequence>
<dbReference type="Pfam" id="PF10988">
    <property type="entry name" value="DUF2807"/>
    <property type="match status" value="1"/>
</dbReference>
<evidence type="ECO:0000313" key="2">
    <source>
        <dbReference type="EMBL" id="KKO04752.1"/>
    </source>
</evidence>
<accession>A0A0F9XZ58</accession>
<organism evidence="2">
    <name type="scientific">marine sediment metagenome</name>
    <dbReference type="NCBI Taxonomy" id="412755"/>
    <lineage>
        <taxon>unclassified sequences</taxon>
        <taxon>metagenomes</taxon>
        <taxon>ecological metagenomes</taxon>
    </lineage>
</organism>
<evidence type="ECO:0000259" key="1">
    <source>
        <dbReference type="Pfam" id="PF10988"/>
    </source>
</evidence>
<proteinExistence type="predicted"/>
<comment type="caution">
    <text evidence="2">The sequence shown here is derived from an EMBL/GenBank/DDBJ whole genome shotgun (WGS) entry which is preliminary data.</text>
</comment>
<reference evidence="2" key="1">
    <citation type="journal article" date="2015" name="Nature">
        <title>Complex archaea that bridge the gap between prokaryotes and eukaryotes.</title>
        <authorList>
            <person name="Spang A."/>
            <person name="Saw J.H."/>
            <person name="Jorgensen S.L."/>
            <person name="Zaremba-Niedzwiedzka K."/>
            <person name="Martijn J."/>
            <person name="Lind A.E."/>
            <person name="van Eijk R."/>
            <person name="Schleper C."/>
            <person name="Guy L."/>
            <person name="Ettema T.J."/>
        </authorList>
    </citation>
    <scope>NUCLEOTIDE SEQUENCE</scope>
</reference>
<dbReference type="AlphaFoldDB" id="A0A0F9XZ58"/>